<dbReference type="InterPro" id="IPR027417">
    <property type="entry name" value="P-loop_NTPase"/>
</dbReference>
<dbReference type="PANTHER" id="PTHR13710:SF120">
    <property type="entry name" value="BIFUNCTIONAL 3'-5' EXONUCLEASE_ATP-DEPENDENT HELICASE WRN"/>
    <property type="match status" value="1"/>
</dbReference>
<dbReference type="GO" id="GO:0003676">
    <property type="term" value="F:nucleic acid binding"/>
    <property type="evidence" value="ECO:0007669"/>
    <property type="project" value="InterPro"/>
</dbReference>
<evidence type="ECO:0000259" key="6">
    <source>
        <dbReference type="PROSITE" id="PS51192"/>
    </source>
</evidence>
<evidence type="ECO:0000256" key="3">
    <source>
        <dbReference type="ARBA" id="ARBA00022840"/>
    </source>
</evidence>
<keyword evidence="2" id="KW-0547">Nucleotide-binding</keyword>
<gene>
    <name evidence="8" type="ORF">MCOR_36555</name>
</gene>
<dbReference type="Pfam" id="PF16124">
    <property type="entry name" value="RecQ_Zn_bind"/>
    <property type="match status" value="1"/>
</dbReference>
<dbReference type="PANTHER" id="PTHR13710">
    <property type="entry name" value="DNA HELICASE RECQ FAMILY MEMBER"/>
    <property type="match status" value="1"/>
</dbReference>
<dbReference type="Pfam" id="PF00271">
    <property type="entry name" value="Helicase_C"/>
    <property type="match status" value="1"/>
</dbReference>
<proteinExistence type="inferred from homology"/>
<dbReference type="Proteomes" id="UP000507470">
    <property type="component" value="Unassembled WGS sequence"/>
</dbReference>
<dbReference type="InterPro" id="IPR001650">
    <property type="entry name" value="Helicase_C-like"/>
</dbReference>
<reference evidence="8 9" key="1">
    <citation type="submission" date="2020-06" db="EMBL/GenBank/DDBJ databases">
        <authorList>
            <person name="Li R."/>
            <person name="Bekaert M."/>
        </authorList>
    </citation>
    <scope>NUCLEOTIDE SEQUENCE [LARGE SCALE GENOMIC DNA]</scope>
    <source>
        <strain evidence="9">wild</strain>
    </source>
</reference>
<dbReference type="GO" id="GO:0005737">
    <property type="term" value="C:cytoplasm"/>
    <property type="evidence" value="ECO:0007669"/>
    <property type="project" value="TreeGrafter"/>
</dbReference>
<feature type="domain" description="Helicase ATP-binding" evidence="6">
    <location>
        <begin position="1"/>
        <end position="169"/>
    </location>
</feature>
<dbReference type="PROSITE" id="PS51192">
    <property type="entry name" value="HELICASE_ATP_BIND_1"/>
    <property type="match status" value="1"/>
</dbReference>
<keyword evidence="3" id="KW-0067">ATP-binding</keyword>
<dbReference type="GO" id="GO:0005694">
    <property type="term" value="C:chromosome"/>
    <property type="evidence" value="ECO:0007669"/>
    <property type="project" value="TreeGrafter"/>
</dbReference>
<dbReference type="PROSITE" id="PS51194">
    <property type="entry name" value="HELICASE_CTER"/>
    <property type="match status" value="1"/>
</dbReference>
<comment type="similarity">
    <text evidence="1">Belongs to the helicase family. RecQ subfamily.</text>
</comment>
<feature type="domain" description="Helicase C-terminal" evidence="7">
    <location>
        <begin position="196"/>
        <end position="369"/>
    </location>
</feature>
<keyword evidence="9" id="KW-1185">Reference proteome</keyword>
<dbReference type="InterPro" id="IPR011545">
    <property type="entry name" value="DEAD/DEAH_box_helicase_dom"/>
</dbReference>
<dbReference type="GO" id="GO:0009378">
    <property type="term" value="F:four-way junction helicase activity"/>
    <property type="evidence" value="ECO:0007669"/>
    <property type="project" value="TreeGrafter"/>
</dbReference>
<sequence>MLPWVLMKEETGIVIVICPLTSIMQDQVMTLKEKGIRASFVNLQGTVAYSYSSDNEDSDESKPQTVTMTDMEMIRSGDIEILYSHPEAMFTPVLSRILRSKVFQQKVCCIAVDEVHMIEEWGEDFRPKFKQIGELTALFPNAAHLAVTATATPNSIQFLFKTLQYINPTIIQVNPDRPNLFLEIKTRLSNLEKFNKYDDIVVPLAQELKTKRDKFPLTIVYVESLEALGYFYQFINYELKEEQYIGQAVPENRIFGQFHKDYTSQMKQHILFELRKEEPKLRLVLATVALGMGLDAPGITRIIHCRPPTTLEKYFQEVGRAGRKGQKAEALMYFNNNDLAKNRKGLSDAMVQYCKTKDKCLRLQLLQYFGFNEAKFNGPMYECCSYCRQLQ</sequence>
<name>A0A6J8D5Q3_MYTCO</name>
<evidence type="ECO:0000256" key="4">
    <source>
        <dbReference type="ARBA" id="ARBA00034617"/>
    </source>
</evidence>
<evidence type="ECO:0000256" key="5">
    <source>
        <dbReference type="ARBA" id="ARBA00034808"/>
    </source>
</evidence>
<dbReference type="InterPro" id="IPR014001">
    <property type="entry name" value="Helicase_ATP-bd"/>
</dbReference>
<dbReference type="GO" id="GO:0005634">
    <property type="term" value="C:nucleus"/>
    <property type="evidence" value="ECO:0007669"/>
    <property type="project" value="TreeGrafter"/>
</dbReference>
<dbReference type="Gene3D" id="3.40.50.300">
    <property type="entry name" value="P-loop containing nucleotide triphosphate hydrolases"/>
    <property type="match status" value="2"/>
</dbReference>
<evidence type="ECO:0000256" key="2">
    <source>
        <dbReference type="ARBA" id="ARBA00022741"/>
    </source>
</evidence>
<comment type="catalytic activity">
    <reaction evidence="4">
        <text>Couples ATP hydrolysis with the unwinding of duplex DNA by translocating in the 3'-5' direction.</text>
        <dbReference type="EC" id="5.6.2.4"/>
    </reaction>
</comment>
<dbReference type="GO" id="GO:0005524">
    <property type="term" value="F:ATP binding"/>
    <property type="evidence" value="ECO:0007669"/>
    <property type="project" value="UniProtKB-KW"/>
</dbReference>
<dbReference type="EC" id="5.6.2.4" evidence="5"/>
<dbReference type="SMART" id="SM00490">
    <property type="entry name" value="HELICc"/>
    <property type="match status" value="1"/>
</dbReference>
<dbReference type="AlphaFoldDB" id="A0A6J8D5Q3"/>
<dbReference type="SUPFAM" id="SSF52540">
    <property type="entry name" value="P-loop containing nucleoside triphosphate hydrolases"/>
    <property type="match status" value="1"/>
</dbReference>
<dbReference type="Pfam" id="PF00270">
    <property type="entry name" value="DEAD"/>
    <property type="match status" value="1"/>
</dbReference>
<evidence type="ECO:0000259" key="7">
    <source>
        <dbReference type="PROSITE" id="PS51194"/>
    </source>
</evidence>
<dbReference type="GO" id="GO:0043138">
    <property type="term" value="F:3'-5' DNA helicase activity"/>
    <property type="evidence" value="ECO:0007669"/>
    <property type="project" value="UniProtKB-EC"/>
</dbReference>
<evidence type="ECO:0000313" key="8">
    <source>
        <dbReference type="EMBL" id="CAC5402622.1"/>
    </source>
</evidence>
<organism evidence="8 9">
    <name type="scientific">Mytilus coruscus</name>
    <name type="common">Sea mussel</name>
    <dbReference type="NCBI Taxonomy" id="42192"/>
    <lineage>
        <taxon>Eukaryota</taxon>
        <taxon>Metazoa</taxon>
        <taxon>Spiralia</taxon>
        <taxon>Lophotrochozoa</taxon>
        <taxon>Mollusca</taxon>
        <taxon>Bivalvia</taxon>
        <taxon>Autobranchia</taxon>
        <taxon>Pteriomorphia</taxon>
        <taxon>Mytilida</taxon>
        <taxon>Mytiloidea</taxon>
        <taxon>Mytilidae</taxon>
        <taxon>Mytilinae</taxon>
        <taxon>Mytilus</taxon>
    </lineage>
</organism>
<dbReference type="GO" id="GO:0000724">
    <property type="term" value="P:double-strand break repair via homologous recombination"/>
    <property type="evidence" value="ECO:0007669"/>
    <property type="project" value="TreeGrafter"/>
</dbReference>
<dbReference type="OrthoDB" id="5982332at2759"/>
<accession>A0A6J8D5Q3</accession>
<evidence type="ECO:0000313" key="9">
    <source>
        <dbReference type="Proteomes" id="UP000507470"/>
    </source>
</evidence>
<protein>
    <recommendedName>
        <fullName evidence="5">DNA 3'-5' helicase</fullName>
        <ecNumber evidence="5">5.6.2.4</ecNumber>
    </recommendedName>
</protein>
<dbReference type="EMBL" id="CACVKT020006553">
    <property type="protein sequence ID" value="CAC5402622.1"/>
    <property type="molecule type" value="Genomic_DNA"/>
</dbReference>
<evidence type="ECO:0000256" key="1">
    <source>
        <dbReference type="ARBA" id="ARBA00005446"/>
    </source>
</evidence>
<dbReference type="InterPro" id="IPR032284">
    <property type="entry name" value="RecQ_Zn-bd"/>
</dbReference>